<evidence type="ECO:0000256" key="3">
    <source>
        <dbReference type="ARBA" id="ARBA00022471"/>
    </source>
</evidence>
<dbReference type="AlphaFoldDB" id="A0A8T2BLW6"/>
<organism evidence="7 8">
    <name type="scientific">Arabidopsis suecica</name>
    <name type="common">Swedish thale-cress</name>
    <name type="synonym">Cardaminopsis suecica</name>
    <dbReference type="NCBI Taxonomy" id="45249"/>
    <lineage>
        <taxon>Eukaryota</taxon>
        <taxon>Viridiplantae</taxon>
        <taxon>Streptophyta</taxon>
        <taxon>Embryophyta</taxon>
        <taxon>Tracheophyta</taxon>
        <taxon>Spermatophyta</taxon>
        <taxon>Magnoliopsida</taxon>
        <taxon>eudicotyledons</taxon>
        <taxon>Gunneridae</taxon>
        <taxon>Pentapetalae</taxon>
        <taxon>rosids</taxon>
        <taxon>malvids</taxon>
        <taxon>Brassicales</taxon>
        <taxon>Brassicaceae</taxon>
        <taxon>Camelineae</taxon>
        <taxon>Arabidopsis</taxon>
    </lineage>
</organism>
<proteinExistence type="inferred from homology"/>
<comment type="caution">
    <text evidence="7">The sequence shown here is derived from an EMBL/GenBank/DDBJ whole genome shotgun (WGS) entry which is preliminary data.</text>
</comment>
<dbReference type="PANTHER" id="PTHR31232:SF51">
    <property type="entry name" value="PLANT SELF-INCOMPATIBILITY PROTEIN S1 FAMILY PROTEIN"/>
    <property type="match status" value="1"/>
</dbReference>
<evidence type="ECO:0000256" key="1">
    <source>
        <dbReference type="ARBA" id="ARBA00004613"/>
    </source>
</evidence>
<evidence type="ECO:0000256" key="6">
    <source>
        <dbReference type="RuleBase" id="RU367044"/>
    </source>
</evidence>
<keyword evidence="4 6" id="KW-0964">Secreted</keyword>
<evidence type="ECO:0000256" key="4">
    <source>
        <dbReference type="ARBA" id="ARBA00022525"/>
    </source>
</evidence>
<dbReference type="EMBL" id="JAEFBJ010000007">
    <property type="protein sequence ID" value="KAG7588397.1"/>
    <property type="molecule type" value="Genomic_DNA"/>
</dbReference>
<evidence type="ECO:0000313" key="7">
    <source>
        <dbReference type="EMBL" id="KAG7588397.1"/>
    </source>
</evidence>
<name>A0A8T2BLW6_ARASU</name>
<dbReference type="PANTHER" id="PTHR31232">
    <property type="match status" value="1"/>
</dbReference>
<reference evidence="7 8" key="1">
    <citation type="submission" date="2020-12" db="EMBL/GenBank/DDBJ databases">
        <title>Concerted genomic and epigenomic changes stabilize Arabidopsis allopolyploids.</title>
        <authorList>
            <person name="Chen Z."/>
        </authorList>
    </citation>
    <scope>NUCLEOTIDE SEQUENCE [LARGE SCALE GENOMIC DNA]</scope>
    <source>
        <strain evidence="7">As9502</strain>
        <tissue evidence="7">Leaf</tissue>
    </source>
</reference>
<dbReference type="GO" id="GO:0005576">
    <property type="term" value="C:extracellular region"/>
    <property type="evidence" value="ECO:0007669"/>
    <property type="project" value="UniProtKB-SubCell"/>
</dbReference>
<dbReference type="Pfam" id="PF05938">
    <property type="entry name" value="Self-incomp_S1"/>
    <property type="match status" value="1"/>
</dbReference>
<gene>
    <name evidence="7" type="ORF">ISN44_As07g007320</name>
</gene>
<dbReference type="GO" id="GO:0060320">
    <property type="term" value="P:rejection of self pollen"/>
    <property type="evidence" value="ECO:0007669"/>
    <property type="project" value="UniProtKB-KW"/>
</dbReference>
<accession>A0A8T2BLW6</accession>
<comment type="subcellular location">
    <subcellularLocation>
        <location evidence="1 6">Secreted</location>
    </subcellularLocation>
</comment>
<comment type="similarity">
    <text evidence="2 6">Belongs to the plant self-incompatibility (S1) protein family.</text>
</comment>
<dbReference type="InterPro" id="IPR010264">
    <property type="entry name" value="Self-incomp_S1"/>
</dbReference>
<sequence length="171" mass="19698">MTFASSSTAFCFRSVLLPEIPALPLFIRCDGDIVGEEEAEVPGLRAAIDGVNKGQKAMFCENSILAFRNELTPGSILKVNCTSKNNNIVRDVRFQETTEWKFNENPFKRTIWKCLLRQGPKMENQHTLWRAYRGGSTRRCGQIRRWIAKTDGVYLEGNLAPRKRMYDWYKV</sequence>
<evidence type="ECO:0000256" key="5">
    <source>
        <dbReference type="ARBA" id="ARBA00022729"/>
    </source>
</evidence>
<evidence type="ECO:0000256" key="2">
    <source>
        <dbReference type="ARBA" id="ARBA00005581"/>
    </source>
</evidence>
<keyword evidence="8" id="KW-1185">Reference proteome</keyword>
<evidence type="ECO:0000313" key="8">
    <source>
        <dbReference type="Proteomes" id="UP000694251"/>
    </source>
</evidence>
<keyword evidence="5" id="KW-0732">Signal</keyword>
<protein>
    <recommendedName>
        <fullName evidence="6">S-protein homolog</fullName>
    </recommendedName>
</protein>
<dbReference type="Proteomes" id="UP000694251">
    <property type="component" value="Chromosome 7"/>
</dbReference>
<dbReference type="OrthoDB" id="1052266at2759"/>
<keyword evidence="3 6" id="KW-0713">Self-incompatibility</keyword>